<reference evidence="2 3" key="1">
    <citation type="journal article" date="2018" name="Proc. Natl. Acad. Sci. U.S.A.">
        <title>Draft genome sequence of Camellia sinensis var. sinensis provides insights into the evolution of the tea genome and tea quality.</title>
        <authorList>
            <person name="Wei C."/>
            <person name="Yang H."/>
            <person name="Wang S."/>
            <person name="Zhao J."/>
            <person name="Liu C."/>
            <person name="Gao L."/>
            <person name="Xia E."/>
            <person name="Lu Y."/>
            <person name="Tai Y."/>
            <person name="She G."/>
            <person name="Sun J."/>
            <person name="Cao H."/>
            <person name="Tong W."/>
            <person name="Gao Q."/>
            <person name="Li Y."/>
            <person name="Deng W."/>
            <person name="Jiang X."/>
            <person name="Wang W."/>
            <person name="Chen Q."/>
            <person name="Zhang S."/>
            <person name="Li H."/>
            <person name="Wu J."/>
            <person name="Wang P."/>
            <person name="Li P."/>
            <person name="Shi C."/>
            <person name="Zheng F."/>
            <person name="Jian J."/>
            <person name="Huang B."/>
            <person name="Shan D."/>
            <person name="Shi M."/>
            <person name="Fang C."/>
            <person name="Yue Y."/>
            <person name="Li F."/>
            <person name="Li D."/>
            <person name="Wei S."/>
            <person name="Han B."/>
            <person name="Jiang C."/>
            <person name="Yin Y."/>
            <person name="Xia T."/>
            <person name="Zhang Z."/>
            <person name="Bennetzen J.L."/>
            <person name="Zhao S."/>
            <person name="Wan X."/>
        </authorList>
    </citation>
    <scope>NUCLEOTIDE SEQUENCE [LARGE SCALE GENOMIC DNA]</scope>
    <source>
        <strain evidence="3">cv. Shuchazao</strain>
        <tissue evidence="2">Leaf</tissue>
    </source>
</reference>
<dbReference type="Proteomes" id="UP000306102">
    <property type="component" value="Unassembled WGS sequence"/>
</dbReference>
<comment type="caution">
    <text evidence="2">The sequence shown here is derived from an EMBL/GenBank/DDBJ whole genome shotgun (WGS) entry which is preliminary data.</text>
</comment>
<evidence type="ECO:0000313" key="3">
    <source>
        <dbReference type="Proteomes" id="UP000306102"/>
    </source>
</evidence>
<proteinExistence type="predicted"/>
<gene>
    <name evidence="2" type="ORF">TEA_016064</name>
</gene>
<dbReference type="AlphaFoldDB" id="A0A4S4ECD6"/>
<keyword evidence="3" id="KW-1185">Reference proteome</keyword>
<name>A0A4S4ECD6_CAMSN</name>
<dbReference type="PANTHER" id="PTHR34956">
    <property type="entry name" value="OS05G0397300 PROTEIN"/>
    <property type="match status" value="1"/>
</dbReference>
<organism evidence="2 3">
    <name type="scientific">Camellia sinensis var. sinensis</name>
    <name type="common">China tea</name>
    <dbReference type="NCBI Taxonomy" id="542762"/>
    <lineage>
        <taxon>Eukaryota</taxon>
        <taxon>Viridiplantae</taxon>
        <taxon>Streptophyta</taxon>
        <taxon>Embryophyta</taxon>
        <taxon>Tracheophyta</taxon>
        <taxon>Spermatophyta</taxon>
        <taxon>Magnoliopsida</taxon>
        <taxon>eudicotyledons</taxon>
        <taxon>Gunneridae</taxon>
        <taxon>Pentapetalae</taxon>
        <taxon>asterids</taxon>
        <taxon>Ericales</taxon>
        <taxon>Theaceae</taxon>
        <taxon>Camellia</taxon>
    </lineage>
</organism>
<dbReference type="EMBL" id="SDRB02005612">
    <property type="protein sequence ID" value="THG13909.1"/>
    <property type="molecule type" value="Genomic_DNA"/>
</dbReference>
<dbReference type="PANTHER" id="PTHR34956:SF1">
    <property type="entry name" value="DUF4005 DOMAIN-CONTAINING PROTEIN"/>
    <property type="match status" value="1"/>
</dbReference>
<protein>
    <submittedName>
        <fullName evidence="2">Uncharacterized protein</fullName>
    </submittedName>
</protein>
<feature type="coiled-coil region" evidence="1">
    <location>
        <begin position="172"/>
        <end position="199"/>
    </location>
</feature>
<keyword evidence="1" id="KW-0175">Coiled coil</keyword>
<sequence length="321" mass="36205">MASSSRGLLTLFLDLNESTREITGAVALEPQPSAPEFAPLNFPMRSVEQKMAVQTDIEANQYTLKSCVETMTAVTNLAHRLQMQQILGSPITRKEIELQPVEGTGFCCSATVIPGSYFSWLENEGTNAVPPTWLVNLWRTGNGTGVFIPHIVKSRRRHKNRGRNNDKGRIFSERMKQLMAKLNNKNAKLVDQLEEYSVHEYTHAAAAVQDMNVHVWTGQNGSNYVCFNDIRAIVKGLTLRDNVIDAYAEMLMYKQQIKSPAITDEEKSYIFNTLCLYAMMKQLVRHLEVDKSMDGESCKTMRAGMVKLFVNDLKRSFVAAK</sequence>
<accession>A0A4S4ECD6</accession>
<evidence type="ECO:0000313" key="2">
    <source>
        <dbReference type="EMBL" id="THG13909.1"/>
    </source>
</evidence>
<evidence type="ECO:0000256" key="1">
    <source>
        <dbReference type="SAM" id="Coils"/>
    </source>
</evidence>